<feature type="transmembrane region" description="Helical" evidence="1">
    <location>
        <begin position="28"/>
        <end position="48"/>
    </location>
</feature>
<dbReference type="Pfam" id="PF11203">
    <property type="entry name" value="EccE"/>
    <property type="match status" value="1"/>
</dbReference>
<dbReference type="RefSeq" id="WP_378065120.1">
    <property type="nucleotide sequence ID" value="NZ_JBHSBL010000005.1"/>
</dbReference>
<evidence type="ECO:0000259" key="2">
    <source>
        <dbReference type="Pfam" id="PF11203"/>
    </source>
</evidence>
<evidence type="ECO:0000313" key="4">
    <source>
        <dbReference type="Proteomes" id="UP001595867"/>
    </source>
</evidence>
<organism evidence="3 4">
    <name type="scientific">Actinoplanes subglobosus</name>
    <dbReference type="NCBI Taxonomy" id="1547892"/>
    <lineage>
        <taxon>Bacteria</taxon>
        <taxon>Bacillati</taxon>
        <taxon>Actinomycetota</taxon>
        <taxon>Actinomycetes</taxon>
        <taxon>Micromonosporales</taxon>
        <taxon>Micromonosporaceae</taxon>
        <taxon>Actinoplanes</taxon>
    </lineage>
</organism>
<proteinExistence type="predicted"/>
<accession>A0ABV8IM61</accession>
<name>A0ABV8IM61_9ACTN</name>
<keyword evidence="1" id="KW-0812">Transmembrane</keyword>
<feature type="transmembrane region" description="Helical" evidence="1">
    <location>
        <begin position="54"/>
        <end position="72"/>
    </location>
</feature>
<sequence>MHRGEGTTYRAAPPPAVAVRAVPRRGHLGSLSLAQILVAEAVVLALAASLAATPLVLLLVGAGSAALLFVFFSRRQHRWWLEHRQLARDHRRRRAARIDPRPGPVLAALRTVAPGLTVQDVTASDGTVGVARDEAGWFGVVVLDPAAAPLPLDSLLGVLSGTGQPGLVMELVTHTVPAPSPDVPAASPSGASYRMLSESAGGGPVPSFRESSVSIRVDAQTLAEALLDHTADPDAAAALVAGLARKLVTSLRRLGVTGQPLDAEGLLALLARSCDVEPWALADGPGVDEAWTHWRSARLVHRTYWLRTWPASATEIGSLFAWASTAPAAQTSVALVLGAGGGDEVPVRAFIRLATRPDADLRALDRVLVEGVRRAGGELQALDGEHGPAAYATAPTGGGAG</sequence>
<reference evidence="4" key="1">
    <citation type="journal article" date="2019" name="Int. J. Syst. Evol. Microbiol.">
        <title>The Global Catalogue of Microorganisms (GCM) 10K type strain sequencing project: providing services to taxonomists for standard genome sequencing and annotation.</title>
        <authorList>
            <consortium name="The Broad Institute Genomics Platform"/>
            <consortium name="The Broad Institute Genome Sequencing Center for Infectious Disease"/>
            <person name="Wu L."/>
            <person name="Ma J."/>
        </authorList>
    </citation>
    <scope>NUCLEOTIDE SEQUENCE [LARGE SCALE GENOMIC DNA]</scope>
    <source>
        <strain evidence="4">TBRC 5832</strain>
    </source>
</reference>
<keyword evidence="1" id="KW-1133">Transmembrane helix</keyword>
<feature type="domain" description="Type VII secretion system protein EccE" evidence="2">
    <location>
        <begin position="208"/>
        <end position="306"/>
    </location>
</feature>
<dbReference type="Proteomes" id="UP001595867">
    <property type="component" value="Unassembled WGS sequence"/>
</dbReference>
<protein>
    <submittedName>
        <fullName evidence="3">Type VII secretion protein EccE</fullName>
    </submittedName>
</protein>
<keyword evidence="4" id="KW-1185">Reference proteome</keyword>
<keyword evidence="1" id="KW-0472">Membrane</keyword>
<dbReference type="InterPro" id="IPR050051">
    <property type="entry name" value="EccE_dom"/>
</dbReference>
<gene>
    <name evidence="3" type="ORF">ACFO0C_03990</name>
</gene>
<evidence type="ECO:0000256" key="1">
    <source>
        <dbReference type="SAM" id="Phobius"/>
    </source>
</evidence>
<comment type="caution">
    <text evidence="3">The sequence shown here is derived from an EMBL/GenBank/DDBJ whole genome shotgun (WGS) entry which is preliminary data.</text>
</comment>
<evidence type="ECO:0000313" key="3">
    <source>
        <dbReference type="EMBL" id="MFC4064077.1"/>
    </source>
</evidence>
<dbReference type="EMBL" id="JBHSBL010000005">
    <property type="protein sequence ID" value="MFC4064077.1"/>
    <property type="molecule type" value="Genomic_DNA"/>
</dbReference>